<dbReference type="Gene3D" id="2.160.10.10">
    <property type="entry name" value="Hexapeptide repeat proteins"/>
    <property type="match status" value="1"/>
</dbReference>
<keyword evidence="2" id="KW-0808">Transferase</keyword>
<evidence type="ECO:0000313" key="2">
    <source>
        <dbReference type="EMBL" id="TMJ10382.1"/>
    </source>
</evidence>
<organism evidence="2 5">
    <name type="scientific">Candidatus Segetimicrobium genomatis</name>
    <dbReference type="NCBI Taxonomy" id="2569760"/>
    <lineage>
        <taxon>Bacteria</taxon>
        <taxon>Bacillati</taxon>
        <taxon>Candidatus Sysuimicrobiota</taxon>
        <taxon>Candidatus Sysuimicrobiia</taxon>
        <taxon>Candidatus Sysuimicrobiales</taxon>
        <taxon>Candidatus Segetimicrobiaceae</taxon>
        <taxon>Candidatus Segetimicrobium</taxon>
    </lineage>
</organism>
<feature type="domain" description="Nucleotidyl transferase" evidence="1">
    <location>
        <begin position="2"/>
        <end position="235"/>
    </location>
</feature>
<dbReference type="SUPFAM" id="SSF53448">
    <property type="entry name" value="Nucleotide-diphospho-sugar transferases"/>
    <property type="match status" value="1"/>
</dbReference>
<protein>
    <submittedName>
        <fullName evidence="2">Glucose-1-phosphate thymidylyltransferase</fullName>
        <ecNumber evidence="2">2.7.7.24</ecNumber>
    </submittedName>
</protein>
<dbReference type="PANTHER" id="PTHR42883">
    <property type="entry name" value="GLUCOSE-1-PHOSPHATE THYMIDYLTRANSFERASE"/>
    <property type="match status" value="1"/>
</dbReference>
<dbReference type="InterPro" id="IPR005908">
    <property type="entry name" value="G1P_thy_trans_l"/>
</dbReference>
<dbReference type="InterPro" id="IPR029044">
    <property type="entry name" value="Nucleotide-diphossugar_trans"/>
</dbReference>
<dbReference type="InterPro" id="IPR005835">
    <property type="entry name" value="NTP_transferase_dom"/>
</dbReference>
<dbReference type="EMBL" id="VBAI01000101">
    <property type="protein sequence ID" value="TMJ10758.1"/>
    <property type="molecule type" value="Genomic_DNA"/>
</dbReference>
<dbReference type="AlphaFoldDB" id="A0A537LR22"/>
<keyword evidence="2" id="KW-0548">Nucleotidyltransferase</keyword>
<dbReference type="EC" id="2.7.7.24" evidence="2"/>
<dbReference type="Proteomes" id="UP000315217">
    <property type="component" value="Unassembled WGS sequence"/>
</dbReference>
<dbReference type="PANTHER" id="PTHR42883:SF2">
    <property type="entry name" value="THYMIDYLYLTRANSFERASE"/>
    <property type="match status" value="1"/>
</dbReference>
<comment type="caution">
    <text evidence="2">The sequence shown here is derived from an EMBL/GenBank/DDBJ whole genome shotgun (WGS) entry which is preliminary data.</text>
</comment>
<proteinExistence type="predicted"/>
<name>A0A537LR22_9BACT</name>
<dbReference type="NCBIfam" id="TIGR01208">
    <property type="entry name" value="rmlA_long"/>
    <property type="match status" value="1"/>
</dbReference>
<dbReference type="Pfam" id="PF00483">
    <property type="entry name" value="NTP_transferase"/>
    <property type="match status" value="1"/>
</dbReference>
<dbReference type="CDD" id="cd04189">
    <property type="entry name" value="G1P_TT_long"/>
    <property type="match status" value="1"/>
</dbReference>
<dbReference type="Gene3D" id="3.90.550.10">
    <property type="entry name" value="Spore Coat Polysaccharide Biosynthesis Protein SpsA, Chain A"/>
    <property type="match status" value="1"/>
</dbReference>
<reference evidence="4 5" key="1">
    <citation type="journal article" date="2019" name="Nat. Microbiol.">
        <title>Mediterranean grassland soil C-N compound turnover is dependent on rainfall and depth, and is mediated by genomically divergent microorganisms.</title>
        <authorList>
            <person name="Diamond S."/>
            <person name="Andeer P.F."/>
            <person name="Li Z."/>
            <person name="Crits-Christoph A."/>
            <person name="Burstein D."/>
            <person name="Anantharaman K."/>
            <person name="Lane K.R."/>
            <person name="Thomas B.C."/>
            <person name="Pan C."/>
            <person name="Northen T.R."/>
            <person name="Banfield J.F."/>
        </authorList>
    </citation>
    <scope>NUCLEOTIDE SEQUENCE [LARGE SCALE GENOMIC DNA]</scope>
    <source>
        <strain evidence="3">NP_1</strain>
        <strain evidence="2">NP_2</strain>
    </source>
</reference>
<evidence type="ECO:0000313" key="4">
    <source>
        <dbReference type="Proteomes" id="UP000315217"/>
    </source>
</evidence>
<dbReference type="EMBL" id="VBAJ01000013">
    <property type="protein sequence ID" value="TMJ10382.1"/>
    <property type="molecule type" value="Genomic_DNA"/>
</dbReference>
<dbReference type="Proteomes" id="UP000318661">
    <property type="component" value="Unassembled WGS sequence"/>
</dbReference>
<accession>A0A537LR22</accession>
<dbReference type="GO" id="GO:0008879">
    <property type="term" value="F:glucose-1-phosphate thymidylyltransferase activity"/>
    <property type="evidence" value="ECO:0007669"/>
    <property type="project" value="UniProtKB-EC"/>
</dbReference>
<evidence type="ECO:0000313" key="5">
    <source>
        <dbReference type="Proteomes" id="UP000318661"/>
    </source>
</evidence>
<evidence type="ECO:0000259" key="1">
    <source>
        <dbReference type="Pfam" id="PF00483"/>
    </source>
</evidence>
<sequence length="354" mass="38697">MKALVLCGGKGTRLRPLTYSIPKQLIPIANRPVVHYVMDHLRDVDIREVGVIVAPETAEQVKTALADNPWRFALSFILQDQPLGLAHALLAARDFLGSDPFVMYLGDNLIGSGLRSLLEQFRQESADAVLLLKAVPDPRRFGVAVMDGAGRLSRLIEKPAEPPSNLALVGVYVFSPVIHDAVRVIRPSARGELEITDAIQELLQRGRRVLGQTLQTWWLDCGKKDDLLEANRVVLDEWIQRDVQGTVDGTSKVIGRVRLEGDARVTHSEVRGPAVIGARTVVDRAFIGPYTSIGQQCVVRATALEHCVLLDGARVEGAGRLEDSVVGRNAIVSRSTTNHQALRLLIGDDAEVTL</sequence>
<gene>
    <name evidence="3" type="ORF">E6G98_06875</name>
    <name evidence="2" type="ORF">E6G99_00705</name>
</gene>
<evidence type="ECO:0000313" key="3">
    <source>
        <dbReference type="EMBL" id="TMJ10758.1"/>
    </source>
</evidence>